<gene>
    <name evidence="2" type="ORF">B0T11DRAFT_225248</name>
</gene>
<dbReference type="AlphaFoldDB" id="A0A8K0TGK7"/>
<dbReference type="EMBL" id="JAGPXD010000003">
    <property type="protein sequence ID" value="KAH7362080.1"/>
    <property type="molecule type" value="Genomic_DNA"/>
</dbReference>
<accession>A0A8K0TGK7</accession>
<keyword evidence="3" id="KW-1185">Reference proteome</keyword>
<dbReference type="GO" id="GO:0006890">
    <property type="term" value="P:retrograde vesicle-mediated transport, Golgi to endoplasmic reticulum"/>
    <property type="evidence" value="ECO:0007669"/>
    <property type="project" value="InterPro"/>
</dbReference>
<dbReference type="PANTHER" id="PTHR13520:SF0">
    <property type="entry name" value="RAD50-INTERACTING PROTEIN 1"/>
    <property type="match status" value="1"/>
</dbReference>
<reference evidence="2" key="1">
    <citation type="journal article" date="2021" name="Nat. Commun.">
        <title>Genetic determinants of endophytism in the Arabidopsis root mycobiome.</title>
        <authorList>
            <person name="Mesny F."/>
            <person name="Miyauchi S."/>
            <person name="Thiergart T."/>
            <person name="Pickel B."/>
            <person name="Atanasova L."/>
            <person name="Karlsson M."/>
            <person name="Huettel B."/>
            <person name="Barry K.W."/>
            <person name="Haridas S."/>
            <person name="Chen C."/>
            <person name="Bauer D."/>
            <person name="Andreopoulos W."/>
            <person name="Pangilinan J."/>
            <person name="LaButti K."/>
            <person name="Riley R."/>
            <person name="Lipzen A."/>
            <person name="Clum A."/>
            <person name="Drula E."/>
            <person name="Henrissat B."/>
            <person name="Kohler A."/>
            <person name="Grigoriev I.V."/>
            <person name="Martin F.M."/>
            <person name="Hacquard S."/>
        </authorList>
    </citation>
    <scope>NUCLEOTIDE SEQUENCE</scope>
    <source>
        <strain evidence="2">MPI-CAGE-AT-0016</strain>
    </source>
</reference>
<proteinExistence type="predicted"/>
<dbReference type="InterPro" id="IPR007528">
    <property type="entry name" value="RINT1_Tip20"/>
</dbReference>
<name>A0A8K0TGK7_9PEZI</name>
<feature type="coiled-coil region" evidence="1">
    <location>
        <begin position="34"/>
        <end position="68"/>
    </location>
</feature>
<comment type="caution">
    <text evidence="2">The sequence shown here is derived from an EMBL/GenBank/DDBJ whole genome shotgun (WGS) entry which is preliminary data.</text>
</comment>
<sequence length="791" mass="89091">MATFADRPTPPGAQGLDMRVEDYLDDKLQSTGDLENLDSLLANVETQRSQLQSQLDNAVKQLDEARLTSRDRKTLLEKRIADFQDLQQSIDVRVKIAAASDAPNQAIARLQTPMRKLRTVELAQKYLSLVQEVEALRKEARSHLPQSPKAALEPYVRLKQLAVKLGDLSAEADEAAVHLVRHVERVTDNLWDEMKKTMSAELEALLTKRGWPMVDPSIEMDEEWLRCFEKLVDLQIPEVVYSNEVVPLLAFEAMCRIFISEFRYHFLSDKPTSKPDALGSHCLPWFLATIEKWEDFFRDNLGHMLASKFLNTPVAENGVYVDPVSAFITAMLPVLREKVLGVVADSVNVPTFLSSLMGQLMTFDETVRQRFSYDGGDSEHGWPGLTTEVLDKWFEPWFLAEKEFAMERFQVIVSSPDARNIDYDYTTTGKTKPTYGATRTTDLLRSITTQYQRVRKFKHRIRFLIGIQVDILDQYHDRLRGSLEAYQALNSTVGRTLHGVTKEQQAALEGTGALETLCKVLGSADHVVTTLKDWSNEEFFVTLWDELQSRATTGDGAGNIAGDMSYEEVKDRTSNAVGSKNDDGIIFDETIAAYAARRQAAQEFLVTALATSHRDAFKAYTTRVQWTTISESGGDIDPHQLAITAELDEPLRTLRRNLEFISKALSNAASRRIWRDALEKLQDVLWGDVLMRHTFTGLGAAQFMRDFNAICSLVERYIPNGLSSLASLHDALRLLTLPVAPADGQVSLKEASDRVFTDNQEAKAVLEQLGIETLTPANARHILQRRVENSE</sequence>
<dbReference type="InterPro" id="IPR042044">
    <property type="entry name" value="EXOC6PINT-1/Sec15/Tip20_C_dom2"/>
</dbReference>
<dbReference type="GO" id="GO:0006888">
    <property type="term" value="P:endoplasmic reticulum to Golgi vesicle-mediated transport"/>
    <property type="evidence" value="ECO:0007669"/>
    <property type="project" value="InterPro"/>
</dbReference>
<dbReference type="Gene3D" id="1.20.58.670">
    <property type="entry name" value="Dsl1p vesicle tethering complex, Tip20p subunit, domain D"/>
    <property type="match status" value="1"/>
</dbReference>
<evidence type="ECO:0000313" key="3">
    <source>
        <dbReference type="Proteomes" id="UP000813385"/>
    </source>
</evidence>
<protein>
    <submittedName>
        <fullName evidence="2">RINT-1 family protein</fullName>
    </submittedName>
</protein>
<keyword evidence="1" id="KW-0175">Coiled coil</keyword>
<dbReference type="PANTHER" id="PTHR13520">
    <property type="entry name" value="RAD50-INTERACTING PROTEIN 1 RINT-1"/>
    <property type="match status" value="1"/>
</dbReference>
<dbReference type="Proteomes" id="UP000813385">
    <property type="component" value="Unassembled WGS sequence"/>
</dbReference>
<organism evidence="2 3">
    <name type="scientific">Plectosphaerella cucumerina</name>
    <dbReference type="NCBI Taxonomy" id="40658"/>
    <lineage>
        <taxon>Eukaryota</taxon>
        <taxon>Fungi</taxon>
        <taxon>Dikarya</taxon>
        <taxon>Ascomycota</taxon>
        <taxon>Pezizomycotina</taxon>
        <taxon>Sordariomycetes</taxon>
        <taxon>Hypocreomycetidae</taxon>
        <taxon>Glomerellales</taxon>
        <taxon>Plectosphaerellaceae</taxon>
        <taxon>Plectosphaerella</taxon>
    </lineage>
</organism>
<evidence type="ECO:0000313" key="2">
    <source>
        <dbReference type="EMBL" id="KAH7362080.1"/>
    </source>
</evidence>
<dbReference type="GO" id="GO:0070939">
    <property type="term" value="C:Dsl1/NZR complex"/>
    <property type="evidence" value="ECO:0007669"/>
    <property type="project" value="InterPro"/>
</dbReference>
<dbReference type="GO" id="GO:0060628">
    <property type="term" value="P:regulation of ER to Golgi vesicle-mediated transport"/>
    <property type="evidence" value="ECO:0007669"/>
    <property type="project" value="TreeGrafter"/>
</dbReference>
<dbReference type="OrthoDB" id="2189254at2759"/>
<dbReference type="PROSITE" id="PS51386">
    <property type="entry name" value="RINT1_TIP20"/>
    <property type="match status" value="1"/>
</dbReference>
<evidence type="ECO:0000256" key="1">
    <source>
        <dbReference type="SAM" id="Coils"/>
    </source>
</evidence>
<dbReference type="Pfam" id="PF04437">
    <property type="entry name" value="RINT1_TIP1"/>
    <property type="match status" value="1"/>
</dbReference>